<feature type="region of interest" description="Disordered" evidence="1">
    <location>
        <begin position="38"/>
        <end position="60"/>
    </location>
</feature>
<name>A0A0B2PET5_GLYSO</name>
<evidence type="ECO:0000256" key="1">
    <source>
        <dbReference type="SAM" id="MobiDB-lite"/>
    </source>
</evidence>
<protein>
    <submittedName>
        <fullName evidence="2">Uncharacterized protein</fullName>
    </submittedName>
</protein>
<accession>A0A0B2PET5</accession>
<feature type="compositionally biased region" description="Polar residues" evidence="1">
    <location>
        <begin position="38"/>
        <end position="54"/>
    </location>
</feature>
<dbReference type="EMBL" id="KN666722">
    <property type="protein sequence ID" value="KHN07790.1"/>
    <property type="molecule type" value="Genomic_DNA"/>
</dbReference>
<sequence>MKRTKKMPKRVPLADITNLFNNFVTTTTFTLSHHHQQFGVSSALPSRTPRTSKTLRMGFR</sequence>
<dbReference type="Proteomes" id="UP000053555">
    <property type="component" value="Unassembled WGS sequence"/>
</dbReference>
<organism evidence="2">
    <name type="scientific">Glycine soja</name>
    <name type="common">Wild soybean</name>
    <dbReference type="NCBI Taxonomy" id="3848"/>
    <lineage>
        <taxon>Eukaryota</taxon>
        <taxon>Viridiplantae</taxon>
        <taxon>Streptophyta</taxon>
        <taxon>Embryophyta</taxon>
        <taxon>Tracheophyta</taxon>
        <taxon>Spermatophyta</taxon>
        <taxon>Magnoliopsida</taxon>
        <taxon>eudicotyledons</taxon>
        <taxon>Gunneridae</taxon>
        <taxon>Pentapetalae</taxon>
        <taxon>rosids</taxon>
        <taxon>fabids</taxon>
        <taxon>Fabales</taxon>
        <taxon>Fabaceae</taxon>
        <taxon>Papilionoideae</taxon>
        <taxon>50 kb inversion clade</taxon>
        <taxon>NPAAA clade</taxon>
        <taxon>indigoferoid/millettioid clade</taxon>
        <taxon>Phaseoleae</taxon>
        <taxon>Glycine</taxon>
        <taxon>Glycine subgen. Soja</taxon>
    </lineage>
</organism>
<reference evidence="2" key="1">
    <citation type="submission" date="2014-07" db="EMBL/GenBank/DDBJ databases">
        <title>Identification of a novel salt tolerance gene in wild soybean by whole-genome sequencing.</title>
        <authorList>
            <person name="Lam H.-M."/>
            <person name="Qi X."/>
            <person name="Li M.-W."/>
            <person name="Liu X."/>
            <person name="Xie M."/>
            <person name="Ni M."/>
            <person name="Xu X."/>
        </authorList>
    </citation>
    <scope>NUCLEOTIDE SEQUENCE [LARGE SCALE GENOMIC DNA]</scope>
    <source>
        <tissue evidence="2">Root</tissue>
    </source>
</reference>
<dbReference type="AlphaFoldDB" id="A0A0B2PET5"/>
<proteinExistence type="predicted"/>
<gene>
    <name evidence="2" type="ORF">glysoja_047145</name>
</gene>
<evidence type="ECO:0000313" key="2">
    <source>
        <dbReference type="EMBL" id="KHN07790.1"/>
    </source>
</evidence>